<keyword evidence="1" id="KW-0812">Transmembrane</keyword>
<accession>A0A4R6Q6V0</accession>
<dbReference type="OrthoDB" id="1340494at2"/>
<protein>
    <submittedName>
        <fullName evidence="2">Uncharacterized protein</fullName>
    </submittedName>
</protein>
<feature type="transmembrane region" description="Helical" evidence="1">
    <location>
        <begin position="157"/>
        <end position="174"/>
    </location>
</feature>
<evidence type="ECO:0000256" key="1">
    <source>
        <dbReference type="SAM" id="Phobius"/>
    </source>
</evidence>
<comment type="caution">
    <text evidence="2">The sequence shown here is derived from an EMBL/GenBank/DDBJ whole genome shotgun (WGS) entry which is preliminary data.</text>
</comment>
<dbReference type="Proteomes" id="UP000295260">
    <property type="component" value="Unassembled WGS sequence"/>
</dbReference>
<dbReference type="EMBL" id="SNXR01000017">
    <property type="protein sequence ID" value="TDP57775.1"/>
    <property type="molecule type" value="Genomic_DNA"/>
</dbReference>
<dbReference type="RefSeq" id="WP_133533806.1">
    <property type="nucleotide sequence ID" value="NZ_SNXR01000017.1"/>
</dbReference>
<sequence>MSKTTFKDYKKLLQNHYERSKSDRFSGLLDSPSPAQIRTLCVALCEKELSRKDDEVFRLFFETKEGELLKKSIDHCNIDRFRPIISFLKNETDTENRVRVEMAAILCGFEPRPYSEFSKKGFVEEEKSFVFTEERNGFDTIIDKTVIGKKSTFKKKVAVGVLGLAVTFLAGFGIKEIVIPKKECMVWRGVHYERIDCQDETLGLVSEIVKPFDEKEFELRKIEVCDTTTFFKNGKAVVWYGKKDGEVTYFNQDGRNPENGDELKEITQYMIDKYVLESE</sequence>
<keyword evidence="1" id="KW-1133">Transmembrane helix</keyword>
<dbReference type="AlphaFoldDB" id="A0A4R6Q6V0"/>
<reference evidence="2 3" key="1">
    <citation type="submission" date="2019-03" db="EMBL/GenBank/DDBJ databases">
        <title>Genomic Encyclopedia of Archaeal and Bacterial Type Strains, Phase II (KMG-II): from individual species to whole genera.</title>
        <authorList>
            <person name="Goeker M."/>
        </authorList>
    </citation>
    <scope>NUCLEOTIDE SEQUENCE [LARGE SCALE GENOMIC DNA]</scope>
    <source>
        <strain evidence="2 3">DSM 25687</strain>
    </source>
</reference>
<name>A0A4R6Q6V0_9FLAO</name>
<evidence type="ECO:0000313" key="2">
    <source>
        <dbReference type="EMBL" id="TDP57775.1"/>
    </source>
</evidence>
<proteinExistence type="predicted"/>
<keyword evidence="1" id="KW-0472">Membrane</keyword>
<organism evidence="2 3">
    <name type="scientific">Flavobacterium dankookense</name>
    <dbReference type="NCBI Taxonomy" id="706186"/>
    <lineage>
        <taxon>Bacteria</taxon>
        <taxon>Pseudomonadati</taxon>
        <taxon>Bacteroidota</taxon>
        <taxon>Flavobacteriia</taxon>
        <taxon>Flavobacteriales</taxon>
        <taxon>Flavobacteriaceae</taxon>
        <taxon>Flavobacterium</taxon>
    </lineage>
</organism>
<keyword evidence="3" id="KW-1185">Reference proteome</keyword>
<gene>
    <name evidence="2" type="ORF">BC748_2592</name>
</gene>
<evidence type="ECO:0000313" key="3">
    <source>
        <dbReference type="Proteomes" id="UP000295260"/>
    </source>
</evidence>